<proteinExistence type="predicted"/>
<keyword evidence="1" id="KW-0812">Transmembrane</keyword>
<feature type="transmembrane region" description="Helical" evidence="1">
    <location>
        <begin position="224"/>
        <end position="249"/>
    </location>
</feature>
<dbReference type="AlphaFoldDB" id="A0A8S3SMQ5"/>
<reference evidence="2" key="1">
    <citation type="submission" date="2021-03" db="EMBL/GenBank/DDBJ databases">
        <authorList>
            <person name="Bekaert M."/>
        </authorList>
    </citation>
    <scope>NUCLEOTIDE SEQUENCE</scope>
</reference>
<gene>
    <name evidence="2" type="ORF">MEDL_32868</name>
</gene>
<name>A0A8S3SMQ5_MYTED</name>
<sequence length="362" mass="40560">MCFIKIFTNAGAECTFPSDLRGSWISADKGILTFTPNTLSDYNIQLSADISSVTFDCNNLSNNQYYLRGNFLFNVLGSSYRPHICLEFYKVTSEKFYYYIGTDIETTINDRIYVDNDVNNVTRDDVCNRHKPFEVGTYVMLIKDGASDTNLSVICPSDISGNFQNVRFSASDGTNSCSGKNEDKTLKATIYPGSCRSNQTATYVSSPGVLVQMEIPDVSGGHTIFTGVAIGISVAVIVLVCIISVTVFIRRRYISKTTVDNALDHHDIAPSEYPINMIDDKILYSQVSKGIRQHDASEDTQSPYSLSEKGVYDHTNERRHVVTNTDVYSHAVDTVYDSSEQHTRQDQREEIYDHVFGQKVED</sequence>
<dbReference type="EMBL" id="CAJPWZ010001627">
    <property type="protein sequence ID" value="CAG2219303.1"/>
    <property type="molecule type" value="Genomic_DNA"/>
</dbReference>
<evidence type="ECO:0000313" key="3">
    <source>
        <dbReference type="Proteomes" id="UP000683360"/>
    </source>
</evidence>
<organism evidence="2 3">
    <name type="scientific">Mytilus edulis</name>
    <name type="common">Blue mussel</name>
    <dbReference type="NCBI Taxonomy" id="6550"/>
    <lineage>
        <taxon>Eukaryota</taxon>
        <taxon>Metazoa</taxon>
        <taxon>Spiralia</taxon>
        <taxon>Lophotrochozoa</taxon>
        <taxon>Mollusca</taxon>
        <taxon>Bivalvia</taxon>
        <taxon>Autobranchia</taxon>
        <taxon>Pteriomorphia</taxon>
        <taxon>Mytilida</taxon>
        <taxon>Mytiloidea</taxon>
        <taxon>Mytilidae</taxon>
        <taxon>Mytilinae</taxon>
        <taxon>Mytilus</taxon>
    </lineage>
</organism>
<evidence type="ECO:0000313" key="2">
    <source>
        <dbReference type="EMBL" id="CAG2219303.1"/>
    </source>
</evidence>
<dbReference type="Proteomes" id="UP000683360">
    <property type="component" value="Unassembled WGS sequence"/>
</dbReference>
<comment type="caution">
    <text evidence="2">The sequence shown here is derived from an EMBL/GenBank/DDBJ whole genome shotgun (WGS) entry which is preliminary data.</text>
</comment>
<keyword evidence="3" id="KW-1185">Reference proteome</keyword>
<evidence type="ECO:0000256" key="1">
    <source>
        <dbReference type="SAM" id="Phobius"/>
    </source>
</evidence>
<accession>A0A8S3SMQ5</accession>
<protein>
    <submittedName>
        <fullName evidence="2">Uncharacterized protein</fullName>
    </submittedName>
</protein>
<keyword evidence="1" id="KW-1133">Transmembrane helix</keyword>
<keyword evidence="1" id="KW-0472">Membrane</keyword>